<proteinExistence type="predicted"/>
<name>A0A931AU70_9ENTE</name>
<evidence type="ECO:0000256" key="1">
    <source>
        <dbReference type="SAM" id="MobiDB-lite"/>
    </source>
</evidence>
<evidence type="ECO:0000313" key="2">
    <source>
        <dbReference type="EMBL" id="MBF8807128.1"/>
    </source>
</evidence>
<dbReference type="AlphaFoldDB" id="A0A931AU70"/>
<accession>A0A931AU70</accession>
<gene>
    <name evidence="2" type="ORF">IC227_00345</name>
</gene>
<feature type="region of interest" description="Disordered" evidence="1">
    <location>
        <begin position="43"/>
        <end position="102"/>
    </location>
</feature>
<evidence type="ECO:0000313" key="3">
    <source>
        <dbReference type="Proteomes" id="UP000637757"/>
    </source>
</evidence>
<dbReference type="EMBL" id="JADAKE010000002">
    <property type="protein sequence ID" value="MBF8807128.1"/>
    <property type="molecule type" value="Genomic_DNA"/>
</dbReference>
<keyword evidence="3" id="KW-1185">Reference proteome</keyword>
<protein>
    <submittedName>
        <fullName evidence="2">Uncharacterized protein</fullName>
    </submittedName>
</protein>
<organism evidence="2 3">
    <name type="scientific">Enterococcus lacertideformus</name>
    <dbReference type="NCBI Taxonomy" id="2771493"/>
    <lineage>
        <taxon>Bacteria</taxon>
        <taxon>Bacillati</taxon>
        <taxon>Bacillota</taxon>
        <taxon>Bacilli</taxon>
        <taxon>Lactobacillales</taxon>
        <taxon>Enterococcaceae</taxon>
        <taxon>Enterococcus</taxon>
    </lineage>
</organism>
<dbReference type="Proteomes" id="UP000637757">
    <property type="component" value="Unassembled WGS sequence"/>
</dbReference>
<reference evidence="2" key="1">
    <citation type="submission" date="2020-09" db="EMBL/GenBank/DDBJ databases">
        <title>Genomic insights into the novelty and pathogenicity of a unique biofilm-forming Enterococcus sp. bacteria (Enterococcus lacertideformus) identified in reptiles.</title>
        <authorList>
            <person name="Agius J.E."/>
            <person name="Phalen D.N."/>
            <person name="Rose K."/>
            <person name="Eden J.-S."/>
        </authorList>
    </citation>
    <scope>NUCLEOTIDE SEQUENCE</scope>
    <source>
        <strain evidence="2">PHRS 0518</strain>
    </source>
</reference>
<comment type="caution">
    <text evidence="2">The sequence shown here is derived from an EMBL/GenBank/DDBJ whole genome shotgun (WGS) entry which is preliminary data.</text>
</comment>
<sequence length="137" mass="15909">MPEGTMNGLKEDLKEKLNKELIGKLKDRRMKFNGYENKEFNDGLENTIEESTSEAKNKVQNSQENEERNYDDVYDMDNLGNEPTNDAVDDPRNKQEEKPIYATIHRPNIHLGGITNMEETIQLNPPEKRRNAVEMLL</sequence>
<feature type="compositionally biased region" description="Basic and acidic residues" evidence="1">
    <location>
        <begin position="89"/>
        <end position="99"/>
    </location>
</feature>